<protein>
    <recommendedName>
        <fullName evidence="1">DUF7982 domain-containing protein</fullName>
    </recommendedName>
</protein>
<reference evidence="2" key="1">
    <citation type="journal article" date="2014" name="Front. Microbiol.">
        <title>High frequency of phylogenetically diverse reductive dehalogenase-homologous genes in deep subseafloor sedimentary metagenomes.</title>
        <authorList>
            <person name="Kawai M."/>
            <person name="Futagami T."/>
            <person name="Toyoda A."/>
            <person name="Takaki Y."/>
            <person name="Nishi S."/>
            <person name="Hori S."/>
            <person name="Arai W."/>
            <person name="Tsubouchi T."/>
            <person name="Morono Y."/>
            <person name="Uchiyama I."/>
            <person name="Ito T."/>
            <person name="Fujiyama A."/>
            <person name="Inagaki F."/>
            <person name="Takami H."/>
        </authorList>
    </citation>
    <scope>NUCLEOTIDE SEQUENCE</scope>
    <source>
        <strain evidence="2">Expedition CK06-06</strain>
    </source>
</reference>
<dbReference type="EMBL" id="BARW01005121">
    <property type="protein sequence ID" value="GAI75602.1"/>
    <property type="molecule type" value="Genomic_DNA"/>
</dbReference>
<evidence type="ECO:0000259" key="1">
    <source>
        <dbReference type="Pfam" id="PF25939"/>
    </source>
</evidence>
<name>X1R4D5_9ZZZZ</name>
<sequence>ANARPYISPEACEVILKTGMENTAALLEELGVRNKAVYLPSSMRDGHPQVLIPLGEDRDIQRVKGKIPGRLIVRYGVNPDDMAIAVTTPGSINIDMLETKPGPTSEEIEAAATYILTGLLDIANSVTVNLSDTQVNVEISGPKLHYEDIWYYRCLGSPIASIVAAISSEALEKPIRIKEEDYSKGKSRIILEVLS</sequence>
<accession>X1R4D5</accession>
<gene>
    <name evidence="2" type="ORF">S12H4_11416</name>
</gene>
<dbReference type="InterPro" id="IPR058288">
    <property type="entry name" value="DUF7982"/>
</dbReference>
<feature type="domain" description="DUF7982" evidence="1">
    <location>
        <begin position="10"/>
        <end position="184"/>
    </location>
</feature>
<dbReference type="Pfam" id="PF25939">
    <property type="entry name" value="DUF7982"/>
    <property type="match status" value="1"/>
</dbReference>
<evidence type="ECO:0000313" key="2">
    <source>
        <dbReference type="EMBL" id="GAI75602.1"/>
    </source>
</evidence>
<feature type="non-terminal residue" evidence="2">
    <location>
        <position position="1"/>
    </location>
</feature>
<proteinExistence type="predicted"/>
<comment type="caution">
    <text evidence="2">The sequence shown here is derived from an EMBL/GenBank/DDBJ whole genome shotgun (WGS) entry which is preliminary data.</text>
</comment>
<organism evidence="2">
    <name type="scientific">marine sediment metagenome</name>
    <dbReference type="NCBI Taxonomy" id="412755"/>
    <lineage>
        <taxon>unclassified sequences</taxon>
        <taxon>metagenomes</taxon>
        <taxon>ecological metagenomes</taxon>
    </lineage>
</organism>
<dbReference type="AlphaFoldDB" id="X1R4D5"/>